<dbReference type="Proteomes" id="UP000735874">
    <property type="component" value="Unassembled WGS sequence"/>
</dbReference>
<name>A0A8T1EVJ6_9STRA</name>
<dbReference type="EMBL" id="RCML01001510">
    <property type="protein sequence ID" value="KAG2962078.1"/>
    <property type="molecule type" value="Genomic_DNA"/>
</dbReference>
<feature type="region of interest" description="Disordered" evidence="1">
    <location>
        <begin position="1"/>
        <end position="72"/>
    </location>
</feature>
<dbReference type="Proteomes" id="UP000760860">
    <property type="component" value="Unassembled WGS sequence"/>
</dbReference>
<evidence type="ECO:0000313" key="3">
    <source>
        <dbReference type="EMBL" id="KAG2878441.1"/>
    </source>
</evidence>
<protein>
    <submittedName>
        <fullName evidence="4">Uncharacterized protein</fullName>
    </submittedName>
</protein>
<reference evidence="4" key="1">
    <citation type="submission" date="2018-10" db="EMBL/GenBank/DDBJ databases">
        <title>Effector identification in a new, highly contiguous assembly of the strawberry crown rot pathogen Phytophthora cactorum.</title>
        <authorList>
            <person name="Armitage A.D."/>
            <person name="Nellist C.F."/>
            <person name="Bates H."/>
            <person name="Vickerstaff R.J."/>
            <person name="Harrison R.J."/>
        </authorList>
    </citation>
    <scope>NUCLEOTIDE SEQUENCE</scope>
    <source>
        <strain evidence="2">15-7</strain>
        <strain evidence="3">4032</strain>
        <strain evidence="4">P415</strain>
        <strain evidence="5">P421</strain>
    </source>
</reference>
<dbReference type="EMBL" id="RCMV01001495">
    <property type="protein sequence ID" value="KAG3208340.1"/>
    <property type="molecule type" value="Genomic_DNA"/>
</dbReference>
<proteinExistence type="predicted"/>
<dbReference type="Proteomes" id="UP000774804">
    <property type="component" value="Unassembled WGS sequence"/>
</dbReference>
<dbReference type="Proteomes" id="UP000697107">
    <property type="component" value="Unassembled WGS sequence"/>
</dbReference>
<sequence>MQYLKGEEDKTAAPETILEDSSVFNTHGSMPTDYGSDIGDVPIEDGKFRPQQPTPSRPQSRTIHSQGRADPVKMIRALQA</sequence>
<accession>A0A8T1EVJ6</accession>
<dbReference type="AlphaFoldDB" id="A0A8T1EVJ6"/>
<dbReference type="EMBL" id="RCMG01002041">
    <property type="protein sequence ID" value="KAG2815659.1"/>
    <property type="molecule type" value="Genomic_DNA"/>
</dbReference>
<evidence type="ECO:0000313" key="2">
    <source>
        <dbReference type="EMBL" id="KAG2815659.1"/>
    </source>
</evidence>
<comment type="caution">
    <text evidence="4">The sequence shown here is derived from an EMBL/GenBank/DDBJ whole genome shotgun (WGS) entry which is preliminary data.</text>
</comment>
<gene>
    <name evidence="2" type="ORF">PC113_g23185</name>
    <name evidence="3" type="ORF">PC115_g23065</name>
    <name evidence="4" type="ORF">PC118_g21614</name>
    <name evidence="5" type="ORF">PC129_g20632</name>
</gene>
<evidence type="ECO:0000256" key="1">
    <source>
        <dbReference type="SAM" id="MobiDB-lite"/>
    </source>
</evidence>
<dbReference type="EMBL" id="RCMI01002136">
    <property type="protein sequence ID" value="KAG2878441.1"/>
    <property type="molecule type" value="Genomic_DNA"/>
</dbReference>
<feature type="compositionally biased region" description="Basic and acidic residues" evidence="1">
    <location>
        <begin position="1"/>
        <end position="12"/>
    </location>
</feature>
<evidence type="ECO:0000313" key="5">
    <source>
        <dbReference type="EMBL" id="KAG3208340.1"/>
    </source>
</evidence>
<evidence type="ECO:0000313" key="6">
    <source>
        <dbReference type="Proteomes" id="UP000697107"/>
    </source>
</evidence>
<evidence type="ECO:0000313" key="4">
    <source>
        <dbReference type="EMBL" id="KAG2962078.1"/>
    </source>
</evidence>
<organism evidence="4 6">
    <name type="scientific">Phytophthora cactorum</name>
    <dbReference type="NCBI Taxonomy" id="29920"/>
    <lineage>
        <taxon>Eukaryota</taxon>
        <taxon>Sar</taxon>
        <taxon>Stramenopiles</taxon>
        <taxon>Oomycota</taxon>
        <taxon>Peronosporomycetes</taxon>
        <taxon>Peronosporales</taxon>
        <taxon>Peronosporaceae</taxon>
        <taxon>Phytophthora</taxon>
    </lineage>
</organism>